<dbReference type="NCBIfam" id="NF040588">
    <property type="entry name" value="FxsC_Nterm"/>
    <property type="match status" value="1"/>
</dbReference>
<sequence>MGVRARTIEDPAAVPVPDARMRANPRAPIFFLSYARSRIVRTADPGPDPNQDVVRLFDDLTNNVNELVGAVTAQGPGYIDRGLEAGDEWSPRLIEAVGSCGVFVCLLSRPYLFQSTWGPREWDLFSRRRVVRRSDGLTSHETAIVPVLWTPIREDLPPPVAAVNVFAPTGMPREHYVEQYRDNGLLGLMRTGEEQVYRAIVWKLSMHIQRLYSEYWVEPGAEVDADDLMTSFAEAD</sequence>
<name>A0A9W6KF61_9ACTN</name>
<dbReference type="AlphaFoldDB" id="A0A9W6KF61"/>
<protein>
    <recommendedName>
        <fullName evidence="3">TIR domain-containing protein</fullName>
    </recommendedName>
</protein>
<dbReference type="InterPro" id="IPR047603">
    <property type="entry name" value="FxsC_N"/>
</dbReference>
<accession>A0A9W6KF61</accession>
<reference evidence="1" key="1">
    <citation type="journal article" date="2014" name="Int. J. Syst. Evol. Microbiol.">
        <title>Complete genome sequence of Corynebacterium casei LMG S-19264T (=DSM 44701T), isolated from a smear-ripened cheese.</title>
        <authorList>
            <consortium name="US DOE Joint Genome Institute (JGI-PGF)"/>
            <person name="Walter F."/>
            <person name="Albersmeier A."/>
            <person name="Kalinowski J."/>
            <person name="Ruckert C."/>
        </authorList>
    </citation>
    <scope>NUCLEOTIDE SEQUENCE</scope>
    <source>
        <strain evidence="1">VKM Ac-1321</strain>
    </source>
</reference>
<dbReference type="InterPro" id="IPR035897">
    <property type="entry name" value="Toll_tir_struct_dom_sf"/>
</dbReference>
<dbReference type="Proteomes" id="UP001143480">
    <property type="component" value="Unassembled WGS sequence"/>
</dbReference>
<evidence type="ECO:0000313" key="2">
    <source>
        <dbReference type="Proteomes" id="UP001143480"/>
    </source>
</evidence>
<dbReference type="EMBL" id="BSFP01000012">
    <property type="protein sequence ID" value="GLL00946.1"/>
    <property type="molecule type" value="Genomic_DNA"/>
</dbReference>
<dbReference type="Gene3D" id="3.40.50.10140">
    <property type="entry name" value="Toll/interleukin-1 receptor homology (TIR) domain"/>
    <property type="match status" value="1"/>
</dbReference>
<organism evidence="1 2">
    <name type="scientific">Dactylosporangium matsuzakiense</name>
    <dbReference type="NCBI Taxonomy" id="53360"/>
    <lineage>
        <taxon>Bacteria</taxon>
        <taxon>Bacillati</taxon>
        <taxon>Actinomycetota</taxon>
        <taxon>Actinomycetes</taxon>
        <taxon>Micromonosporales</taxon>
        <taxon>Micromonosporaceae</taxon>
        <taxon>Dactylosporangium</taxon>
    </lineage>
</organism>
<evidence type="ECO:0008006" key="3">
    <source>
        <dbReference type="Google" id="ProtNLM"/>
    </source>
</evidence>
<keyword evidence="2" id="KW-1185">Reference proteome</keyword>
<dbReference type="SUPFAM" id="SSF52200">
    <property type="entry name" value="Toll/Interleukin receptor TIR domain"/>
    <property type="match status" value="1"/>
</dbReference>
<evidence type="ECO:0000313" key="1">
    <source>
        <dbReference type="EMBL" id="GLL00946.1"/>
    </source>
</evidence>
<gene>
    <name evidence="1" type="ORF">GCM10017581_026870</name>
</gene>
<proteinExistence type="predicted"/>
<reference evidence="1" key="2">
    <citation type="submission" date="2023-01" db="EMBL/GenBank/DDBJ databases">
        <authorList>
            <person name="Sun Q."/>
            <person name="Evtushenko L."/>
        </authorList>
    </citation>
    <scope>NUCLEOTIDE SEQUENCE</scope>
    <source>
        <strain evidence="1">VKM Ac-1321</strain>
    </source>
</reference>
<comment type="caution">
    <text evidence="1">The sequence shown here is derived from an EMBL/GenBank/DDBJ whole genome shotgun (WGS) entry which is preliminary data.</text>
</comment>